<organism evidence="2 3">
    <name type="scientific">Halobaculum magnesiiphilum</name>
    <dbReference type="NCBI Taxonomy" id="1017351"/>
    <lineage>
        <taxon>Archaea</taxon>
        <taxon>Methanobacteriati</taxon>
        <taxon>Methanobacteriota</taxon>
        <taxon>Stenosarchaea group</taxon>
        <taxon>Halobacteria</taxon>
        <taxon>Halobacteriales</taxon>
        <taxon>Haloferacaceae</taxon>
        <taxon>Halobaculum</taxon>
    </lineage>
</organism>
<protein>
    <submittedName>
        <fullName evidence="2">Uncharacterized protein</fullName>
    </submittedName>
</protein>
<name>A0A8T8WF23_9EURY</name>
<dbReference type="AlphaFoldDB" id="A0A8T8WF23"/>
<dbReference type="GeneID" id="67177429"/>
<feature type="compositionally biased region" description="Acidic residues" evidence="1">
    <location>
        <begin position="338"/>
        <end position="350"/>
    </location>
</feature>
<dbReference type="EMBL" id="CP081958">
    <property type="protein sequence ID" value="QZP38457.1"/>
    <property type="molecule type" value="Genomic_DNA"/>
</dbReference>
<dbReference type="Proteomes" id="UP000826254">
    <property type="component" value="Chromosome"/>
</dbReference>
<keyword evidence="3" id="KW-1185">Reference proteome</keyword>
<feature type="region of interest" description="Disordered" evidence="1">
    <location>
        <begin position="247"/>
        <end position="364"/>
    </location>
</feature>
<dbReference type="PROSITE" id="PS51318">
    <property type="entry name" value="TAT"/>
    <property type="match status" value="1"/>
</dbReference>
<accession>A0A8T8WF23</accession>
<feature type="compositionally biased region" description="Low complexity" evidence="1">
    <location>
        <begin position="354"/>
        <end position="364"/>
    </location>
</feature>
<evidence type="ECO:0000313" key="2">
    <source>
        <dbReference type="EMBL" id="QZP38457.1"/>
    </source>
</evidence>
<feature type="compositionally biased region" description="Low complexity" evidence="1">
    <location>
        <begin position="272"/>
        <end position="337"/>
    </location>
</feature>
<gene>
    <name evidence="2" type="ORF">K6T50_04765</name>
</gene>
<dbReference type="InterPro" id="IPR006311">
    <property type="entry name" value="TAT_signal"/>
</dbReference>
<sequence length="384" mass="38979">MSSRTSDAAVDRRRLLALIAALAVVSTGAAAAFAAAQTGYAVEIDGAVDVPHTTYEAEGEMVEVTEVGRAELGGTLEFAVDAPSGEYYTVRVVNGEQDAVDVRSGFGSETFDISLDNYQVGTYVVVVTNESGDEREVYAAEPFVVQGYDVTQNVPDSVDSDGTFTVDVTISPRDDPPAFESVNVAVGDDSTRIVAEADRVNETTYRATVDAGQFEDGEYTVVSGVRGDLAFDDTAREYYGISDSTTVRVGSDSGTATATATDSGGSGGDSGTGSTTGTATTEAPTSNATATASDTTATATTDTPGSETTTPGPTVGPTTTAPPATTSPTDGDTATPSSDDESGGDGDDSGDSGGSTETTGALVHPLGLALLVAVGLVALRRREP</sequence>
<dbReference type="RefSeq" id="WP_222608257.1">
    <property type="nucleotide sequence ID" value="NZ_CP081958.1"/>
</dbReference>
<reference evidence="2 3" key="1">
    <citation type="journal article" date="2021" name="Int. J. Syst. Evol. Microbiol.">
        <title>Halobaculum halophilum sp. nov. and Halobaculum salinum sp. nov., isolated from salt lake and saline soil.</title>
        <authorList>
            <person name="Cui H.L."/>
            <person name="Shi X.W."/>
            <person name="Yin X.M."/>
            <person name="Yang X.Y."/>
            <person name="Hou J."/>
            <person name="Zhu L."/>
        </authorList>
    </citation>
    <scope>NUCLEOTIDE SEQUENCE [LARGE SCALE GENOMIC DNA]</scope>
    <source>
        <strain evidence="2 3">NBRC 109044</strain>
    </source>
</reference>
<evidence type="ECO:0000313" key="3">
    <source>
        <dbReference type="Proteomes" id="UP000826254"/>
    </source>
</evidence>
<evidence type="ECO:0000256" key="1">
    <source>
        <dbReference type="SAM" id="MobiDB-lite"/>
    </source>
</evidence>
<feature type="compositionally biased region" description="Low complexity" evidence="1">
    <location>
        <begin position="250"/>
        <end position="263"/>
    </location>
</feature>
<proteinExistence type="predicted"/>
<dbReference type="KEGG" id="hmp:K6T50_04765"/>